<reference evidence="3" key="3">
    <citation type="submission" date="2018-08" db="UniProtKB">
        <authorList>
            <consortium name="EnsemblPlants"/>
        </authorList>
    </citation>
    <scope>IDENTIFICATION</scope>
    <source>
        <strain evidence="3">cv. Bd21</strain>
    </source>
</reference>
<dbReference type="GO" id="GO:0003824">
    <property type="term" value="F:catalytic activity"/>
    <property type="evidence" value="ECO:0007669"/>
    <property type="project" value="InterPro"/>
</dbReference>
<accession>A0A2K2D4S2</accession>
<dbReference type="AlphaFoldDB" id="A0A2K2D4S2"/>
<gene>
    <name evidence="2" type="ORF">BRADI_3g52631v3</name>
</gene>
<organism evidence="2">
    <name type="scientific">Brachypodium distachyon</name>
    <name type="common">Purple false brome</name>
    <name type="synonym">Trachynia distachya</name>
    <dbReference type="NCBI Taxonomy" id="15368"/>
    <lineage>
        <taxon>Eukaryota</taxon>
        <taxon>Viridiplantae</taxon>
        <taxon>Streptophyta</taxon>
        <taxon>Embryophyta</taxon>
        <taxon>Tracheophyta</taxon>
        <taxon>Spermatophyta</taxon>
        <taxon>Magnoliopsida</taxon>
        <taxon>Liliopsida</taxon>
        <taxon>Poales</taxon>
        <taxon>Poaceae</taxon>
        <taxon>BOP clade</taxon>
        <taxon>Pooideae</taxon>
        <taxon>Stipodae</taxon>
        <taxon>Brachypodieae</taxon>
        <taxon>Brachypodium</taxon>
    </lineage>
</organism>
<evidence type="ECO:0000313" key="4">
    <source>
        <dbReference type="Proteomes" id="UP000008810"/>
    </source>
</evidence>
<dbReference type="Gramene" id="PNT69281">
    <property type="protein sequence ID" value="PNT69281"/>
    <property type="gene ID" value="BRADI_3g52631v3"/>
</dbReference>
<proteinExistence type="predicted"/>
<dbReference type="EMBL" id="CM000882">
    <property type="protein sequence ID" value="PNT69281.1"/>
    <property type="molecule type" value="Genomic_DNA"/>
</dbReference>
<evidence type="ECO:0000313" key="3">
    <source>
        <dbReference type="EnsemblPlants" id="PNT69281"/>
    </source>
</evidence>
<feature type="non-terminal residue" evidence="2">
    <location>
        <position position="252"/>
    </location>
</feature>
<evidence type="ECO:0000313" key="2">
    <source>
        <dbReference type="EMBL" id="PNT69281.1"/>
    </source>
</evidence>
<protein>
    <recommendedName>
        <fullName evidence="1">Endonuclease/exonuclease/phosphatase domain-containing protein</fullName>
    </recommendedName>
</protein>
<dbReference type="EnsemblPlants" id="PNT69281">
    <property type="protein sequence ID" value="PNT69281"/>
    <property type="gene ID" value="BRADI_3g52631v3"/>
</dbReference>
<dbReference type="InterPro" id="IPR005135">
    <property type="entry name" value="Endo/exonuclease/phosphatase"/>
</dbReference>
<dbReference type="PANTHER" id="PTHR33710:SF72">
    <property type="entry name" value="OS04G0204200 PROTEIN"/>
    <property type="match status" value="1"/>
</dbReference>
<evidence type="ECO:0000259" key="1">
    <source>
        <dbReference type="Pfam" id="PF03372"/>
    </source>
</evidence>
<dbReference type="OrthoDB" id="685803at2759"/>
<reference evidence="2" key="2">
    <citation type="submission" date="2017-06" db="EMBL/GenBank/DDBJ databases">
        <title>WGS assembly of Brachypodium distachyon.</title>
        <authorList>
            <consortium name="The International Brachypodium Initiative"/>
            <person name="Lucas S."/>
            <person name="Harmon-Smith M."/>
            <person name="Lail K."/>
            <person name="Tice H."/>
            <person name="Grimwood J."/>
            <person name="Bruce D."/>
            <person name="Barry K."/>
            <person name="Shu S."/>
            <person name="Lindquist E."/>
            <person name="Wang M."/>
            <person name="Pitluck S."/>
            <person name="Vogel J.P."/>
            <person name="Garvin D.F."/>
            <person name="Mockler T.C."/>
            <person name="Schmutz J."/>
            <person name="Rokhsar D."/>
            <person name="Bevan M.W."/>
        </authorList>
    </citation>
    <scope>NUCLEOTIDE SEQUENCE</scope>
    <source>
        <strain evidence="2">Bd21</strain>
    </source>
</reference>
<keyword evidence="4" id="KW-1185">Reference proteome</keyword>
<dbReference type="FunCoup" id="A0A2K2D4S2">
    <property type="interactions" value="6"/>
</dbReference>
<feature type="domain" description="Endonuclease/exonuclease/phosphatase" evidence="1">
    <location>
        <begin position="5"/>
        <end position="210"/>
    </location>
</feature>
<reference evidence="2 3" key="1">
    <citation type="journal article" date="2010" name="Nature">
        <title>Genome sequencing and analysis of the model grass Brachypodium distachyon.</title>
        <authorList>
            <consortium name="International Brachypodium Initiative"/>
        </authorList>
    </citation>
    <scope>NUCLEOTIDE SEQUENCE [LARGE SCALE GENOMIC DNA]</scope>
    <source>
        <strain evidence="2 3">Bd21</strain>
    </source>
</reference>
<dbReference type="SUPFAM" id="SSF56219">
    <property type="entry name" value="DNase I-like"/>
    <property type="match status" value="1"/>
</dbReference>
<name>A0A2K2D4S2_BRADI</name>
<dbReference type="Proteomes" id="UP000008810">
    <property type="component" value="Chromosome 3"/>
</dbReference>
<dbReference type="PANTHER" id="PTHR33710">
    <property type="entry name" value="BNAC02G09200D PROTEIN"/>
    <property type="match status" value="1"/>
</dbReference>
<sequence>MIVCLSDLFHANSLNFICLQETKKKDYKQCFFRRLDPGNDFFWKWVPSRGRSGGMLCGVRNESFEVSTCKLGNYVLQLNLWDKKKKERWSLLTVYGAAHPEFREEFLAELAAFCNAVDCPFIVGGDFNILRHAGKKNIMFTPSHSSALFNTIIHSLSLREIYMNGGLYTWSNNHEQPILERLDKVLMSTCWEGLFPLVSVTKLVRDKSDHCPLLLNTNENCTPKTHRDFHFDLSWLQKEDFLPKVEEIWQKP</sequence>
<dbReference type="InParanoid" id="A0A2K2D4S2"/>
<dbReference type="InterPro" id="IPR036691">
    <property type="entry name" value="Endo/exonu/phosph_ase_sf"/>
</dbReference>
<dbReference type="Pfam" id="PF03372">
    <property type="entry name" value="Exo_endo_phos"/>
    <property type="match status" value="1"/>
</dbReference>
<dbReference type="Gene3D" id="3.60.10.10">
    <property type="entry name" value="Endonuclease/exonuclease/phosphatase"/>
    <property type="match status" value="1"/>
</dbReference>
<dbReference type="STRING" id="15368.A0A2K2D4S2"/>